<dbReference type="OrthoDB" id="283948at2"/>
<dbReference type="EMBL" id="FNPH01000006">
    <property type="protein sequence ID" value="SDZ14692.1"/>
    <property type="molecule type" value="Genomic_DNA"/>
</dbReference>
<gene>
    <name evidence="1" type="ORF">SAMN05444365_10617</name>
</gene>
<protein>
    <submittedName>
        <fullName evidence="1">Uncharacterized protein</fullName>
    </submittedName>
</protein>
<organism evidence="1 2">
    <name type="scientific">Micromonospora pattaloongensis</name>
    <dbReference type="NCBI Taxonomy" id="405436"/>
    <lineage>
        <taxon>Bacteria</taxon>
        <taxon>Bacillati</taxon>
        <taxon>Actinomycetota</taxon>
        <taxon>Actinomycetes</taxon>
        <taxon>Micromonosporales</taxon>
        <taxon>Micromonosporaceae</taxon>
        <taxon>Micromonospora</taxon>
    </lineage>
</organism>
<name>A0A1H3QMB8_9ACTN</name>
<dbReference type="Proteomes" id="UP000242415">
    <property type="component" value="Unassembled WGS sequence"/>
</dbReference>
<keyword evidence="2" id="KW-1185">Reference proteome</keyword>
<dbReference type="AlphaFoldDB" id="A0A1H3QMB8"/>
<sequence>MPSELLLHRGLVDATGARHRRVSLRPLGGHEEAALAEAVSLDGGAPDERTVHEVLAACIERLGGYRHVTAEHAAALTRGDRQRLALALRGIMLGDPLVLTLRCSSAACGELADLELHVSSLLGGGATEPDPEPQWWAVETPDGVLHVRAPTGADDEACAGLPGGTAQRAGVLWDRLLDVGDPPAAWADLAPVTQQLLARTLADSGTLPDLLFVSACPACGALLELELDPFQLLARELALGADRLLAEVHCLAFHYGWGEEAILALPRPRRWRYLELLRRQLESRPLT</sequence>
<dbReference type="RefSeq" id="WP_091558301.1">
    <property type="nucleotide sequence ID" value="NZ_FNPH01000006.1"/>
</dbReference>
<evidence type="ECO:0000313" key="2">
    <source>
        <dbReference type="Proteomes" id="UP000242415"/>
    </source>
</evidence>
<evidence type="ECO:0000313" key="1">
    <source>
        <dbReference type="EMBL" id="SDZ14692.1"/>
    </source>
</evidence>
<dbReference type="STRING" id="405436.SAMN05444365_10617"/>
<reference evidence="2" key="1">
    <citation type="submission" date="2016-10" db="EMBL/GenBank/DDBJ databases">
        <authorList>
            <person name="Varghese N."/>
            <person name="Submissions S."/>
        </authorList>
    </citation>
    <scope>NUCLEOTIDE SEQUENCE [LARGE SCALE GENOMIC DNA]</scope>
    <source>
        <strain evidence="2">DSM 45245</strain>
    </source>
</reference>
<proteinExistence type="predicted"/>
<accession>A0A1H3QMB8</accession>